<proteinExistence type="predicted"/>
<accession>A0A653WI55</accession>
<sequence>MKCEKLPPIVLRIFLFFVQYEIRKIKEEADERDEKVIQDSDIINFNRGDIC</sequence>
<name>A0A653WI55_BACMY</name>
<evidence type="ECO:0000313" key="1">
    <source>
        <dbReference type="EMBL" id="VXC18497.1"/>
    </source>
</evidence>
<dbReference type="AlphaFoldDB" id="A0A653WI55"/>
<organism evidence="1 2">
    <name type="scientific">Bacillus mycoides</name>
    <dbReference type="NCBI Taxonomy" id="1405"/>
    <lineage>
        <taxon>Bacteria</taxon>
        <taxon>Bacillati</taxon>
        <taxon>Bacillota</taxon>
        <taxon>Bacilli</taxon>
        <taxon>Bacillales</taxon>
        <taxon>Bacillaceae</taxon>
        <taxon>Bacillus</taxon>
        <taxon>Bacillus cereus group</taxon>
    </lineage>
</organism>
<dbReference type="Proteomes" id="UP000437562">
    <property type="component" value="Unassembled WGS sequence"/>
</dbReference>
<gene>
    <name evidence="1" type="ORF">BACI71_30175</name>
</gene>
<evidence type="ECO:0000313" key="2">
    <source>
        <dbReference type="Proteomes" id="UP000437562"/>
    </source>
</evidence>
<protein>
    <submittedName>
        <fullName evidence="1">Uncharacterized protein</fullName>
    </submittedName>
</protein>
<dbReference type="EMBL" id="CABWMC010000023">
    <property type="protein sequence ID" value="VXC18497.1"/>
    <property type="molecule type" value="Genomic_DNA"/>
</dbReference>
<reference evidence="1 2" key="1">
    <citation type="submission" date="2019-10" db="EMBL/GenBank/DDBJ databases">
        <authorList>
            <person name="Karimi E."/>
        </authorList>
    </citation>
    <scope>NUCLEOTIDE SEQUENCE [LARGE SCALE GENOMIC DNA]</scope>
    <source>
        <strain evidence="1">Bacillus sp. 71</strain>
    </source>
</reference>